<dbReference type="InterPro" id="IPR029045">
    <property type="entry name" value="ClpP/crotonase-like_dom_sf"/>
</dbReference>
<feature type="transmembrane region" description="Helical" evidence="2">
    <location>
        <begin position="7"/>
        <end position="27"/>
    </location>
</feature>
<organism evidence="4 5">
    <name type="scientific">Corynebacterium accolens</name>
    <dbReference type="NCBI Taxonomy" id="38284"/>
    <lineage>
        <taxon>Bacteria</taxon>
        <taxon>Bacillati</taxon>
        <taxon>Actinomycetota</taxon>
        <taxon>Actinomycetes</taxon>
        <taxon>Mycobacteriales</taxon>
        <taxon>Corynebacteriaceae</taxon>
        <taxon>Corynebacterium</taxon>
    </lineage>
</organism>
<evidence type="ECO:0000256" key="2">
    <source>
        <dbReference type="SAM" id="Phobius"/>
    </source>
</evidence>
<evidence type="ECO:0000313" key="5">
    <source>
        <dbReference type="Proteomes" id="UP000218690"/>
    </source>
</evidence>
<dbReference type="Pfam" id="PF03572">
    <property type="entry name" value="Peptidase_S41"/>
    <property type="match status" value="1"/>
</dbReference>
<dbReference type="Proteomes" id="UP000218690">
    <property type="component" value="Unassembled WGS sequence"/>
</dbReference>
<gene>
    <name evidence="4" type="ORF">COM45_08595</name>
</gene>
<proteinExistence type="predicted"/>
<evidence type="ECO:0000259" key="3">
    <source>
        <dbReference type="SMART" id="SM00245"/>
    </source>
</evidence>
<keyword evidence="2" id="KW-0472">Membrane</keyword>
<dbReference type="InterPro" id="IPR005151">
    <property type="entry name" value="Tail-specific_protease"/>
</dbReference>
<dbReference type="GO" id="GO:0006508">
    <property type="term" value="P:proteolysis"/>
    <property type="evidence" value="ECO:0007669"/>
    <property type="project" value="InterPro"/>
</dbReference>
<dbReference type="EMBL" id="NWBP01000025">
    <property type="protein sequence ID" value="PCC82360.1"/>
    <property type="molecule type" value="Genomic_DNA"/>
</dbReference>
<dbReference type="SUPFAM" id="SSF52096">
    <property type="entry name" value="ClpP/crotonase"/>
    <property type="match status" value="1"/>
</dbReference>
<dbReference type="Gene3D" id="3.90.226.10">
    <property type="entry name" value="2-enoyl-CoA Hydratase, Chain A, domain 1"/>
    <property type="match status" value="1"/>
</dbReference>
<evidence type="ECO:0000313" key="4">
    <source>
        <dbReference type="EMBL" id="PCC82360.1"/>
    </source>
</evidence>
<protein>
    <submittedName>
        <fullName evidence="4">Peptidase S41</fullName>
    </submittedName>
</protein>
<reference evidence="4 5" key="1">
    <citation type="submission" date="2017-09" db="EMBL/GenBank/DDBJ databases">
        <title>Draft Genome Sequence of Corynebacterium accolens AH4003.</title>
        <authorList>
            <person name="Chen Y."/>
            <person name="Oosthuysen W.F."/>
            <person name="Kelley S."/>
            <person name="Horswill A."/>
        </authorList>
    </citation>
    <scope>NUCLEOTIDE SEQUENCE [LARGE SCALE GENOMIC DNA]</scope>
    <source>
        <strain evidence="4 5">AH4003</strain>
    </source>
</reference>
<sequence length="310" mass="32396">MKTVLRIFGGLFLVAFIAVLAAVYFFGPSYGGALLGKSYFLFNASEKRINTAMVDTAAITGIYGESEEFQRAREAFKKDPTNAELLDAAIDAAGGKHSKVFNTEKEKAIDNAEPSVSFEDGILRATVPSIGRHDDGQAYADTLAQGLTAHPEACAAVVDLRGNDGGDMGPMYAGLSPLLPDGTALSFVSRMGTSDVVIDGNSVTGGGTPTTTSGGKLEVPVAVITDDETASSAEATLLAFRGLDNVRTFGEPTAGYASANVVLDYPDGRSLMLTTAKDKARTGEEFAEDPIAPDAPESELDSWLASRCGS</sequence>
<feature type="domain" description="Tail specific protease" evidence="3">
    <location>
        <begin position="78"/>
        <end position="298"/>
    </location>
</feature>
<dbReference type="AlphaFoldDB" id="A0A2A4AJ96"/>
<keyword evidence="2" id="KW-0812">Transmembrane</keyword>
<comment type="caution">
    <text evidence="4">The sequence shown here is derived from an EMBL/GenBank/DDBJ whole genome shotgun (WGS) entry which is preliminary data.</text>
</comment>
<dbReference type="SMART" id="SM00245">
    <property type="entry name" value="TSPc"/>
    <property type="match status" value="1"/>
</dbReference>
<dbReference type="GO" id="GO:0008236">
    <property type="term" value="F:serine-type peptidase activity"/>
    <property type="evidence" value="ECO:0007669"/>
    <property type="project" value="InterPro"/>
</dbReference>
<evidence type="ECO:0000256" key="1">
    <source>
        <dbReference type="SAM" id="MobiDB-lite"/>
    </source>
</evidence>
<name>A0A2A4AJ96_9CORY</name>
<feature type="region of interest" description="Disordered" evidence="1">
    <location>
        <begin position="281"/>
        <end position="310"/>
    </location>
</feature>
<keyword evidence="2" id="KW-1133">Transmembrane helix</keyword>
<accession>A0A2A4AJ96</accession>